<keyword evidence="4 6" id="KW-1133">Transmembrane helix</keyword>
<dbReference type="Proteomes" id="UP001165492">
    <property type="component" value="Unassembled WGS sequence"/>
</dbReference>
<dbReference type="InterPro" id="IPR003841">
    <property type="entry name" value="Na/Pi_transpt"/>
</dbReference>
<evidence type="ECO:0000256" key="6">
    <source>
        <dbReference type="SAM" id="Phobius"/>
    </source>
</evidence>
<feature type="transmembrane region" description="Helical" evidence="6">
    <location>
        <begin position="243"/>
        <end position="264"/>
    </location>
</feature>
<reference evidence="7" key="1">
    <citation type="submission" date="2021-11" db="EMBL/GenBank/DDBJ databases">
        <title>Description of a new species Pelosinus isolated from the bottom sediments of Lake Baikal.</title>
        <authorList>
            <person name="Zakharyuk A."/>
        </authorList>
    </citation>
    <scope>NUCLEOTIDE SEQUENCE</scope>
    <source>
        <strain evidence="7">Bkl1</strain>
    </source>
</reference>
<name>A0ABS8HXA8_9FIRM</name>
<dbReference type="PANTHER" id="PTHR10010">
    <property type="entry name" value="SOLUTE CARRIER FAMILY 34 SODIUM PHOSPHATE , MEMBER 2-RELATED"/>
    <property type="match status" value="1"/>
</dbReference>
<organism evidence="7 8">
    <name type="scientific">Pelosinus baikalensis</name>
    <dbReference type="NCBI Taxonomy" id="2892015"/>
    <lineage>
        <taxon>Bacteria</taxon>
        <taxon>Bacillati</taxon>
        <taxon>Bacillota</taxon>
        <taxon>Negativicutes</taxon>
        <taxon>Selenomonadales</taxon>
        <taxon>Sporomusaceae</taxon>
        <taxon>Pelosinus</taxon>
    </lineage>
</organism>
<proteinExistence type="predicted"/>
<feature type="transmembrane region" description="Helical" evidence="6">
    <location>
        <begin position="79"/>
        <end position="98"/>
    </location>
</feature>
<evidence type="ECO:0000256" key="5">
    <source>
        <dbReference type="ARBA" id="ARBA00023136"/>
    </source>
</evidence>
<accession>A0ABS8HXA8</accession>
<keyword evidence="2" id="KW-1003">Cell membrane</keyword>
<sequence length="309" mass="33193">MYVMIALLLIGITLLLGGIFFMRFGLQKLLWTKLQAFLGQLTSTPLRGLLVGTLAAAFMQSSTAVSLLTIGLVHAQYLSFYQGLGIILGANIGTCSTVQLMTIAMPEKLIIPLFLFFLLFTILCRKFRYFGMAISGLLSMFIGMSILSEALSNISEFTTVIDYLLASQENSLYGIVGGIIITLLFQSSSAATGVLMVLASDGIIDLTTATYVVYGNNIGSCLSSFIVGVTASLAAKRLAVAHILLNVLGVIIFFPMTGVLTKIATSLTADFAGQVAIVHTLFNIISSLAVLPIIHQYANLVMLLIPKRR</sequence>
<dbReference type="Pfam" id="PF02690">
    <property type="entry name" value="Na_Pi_cotrans"/>
    <property type="match status" value="1"/>
</dbReference>
<keyword evidence="3 6" id="KW-0812">Transmembrane</keyword>
<evidence type="ECO:0000256" key="4">
    <source>
        <dbReference type="ARBA" id="ARBA00022989"/>
    </source>
</evidence>
<evidence type="ECO:0000256" key="1">
    <source>
        <dbReference type="ARBA" id="ARBA00004651"/>
    </source>
</evidence>
<keyword evidence="5 6" id="KW-0472">Membrane</keyword>
<feature type="transmembrane region" description="Helical" evidence="6">
    <location>
        <begin position="211"/>
        <end position="231"/>
    </location>
</feature>
<keyword evidence="8" id="KW-1185">Reference proteome</keyword>
<evidence type="ECO:0000313" key="8">
    <source>
        <dbReference type="Proteomes" id="UP001165492"/>
    </source>
</evidence>
<evidence type="ECO:0000313" key="7">
    <source>
        <dbReference type="EMBL" id="MCC5467793.1"/>
    </source>
</evidence>
<feature type="transmembrane region" description="Helical" evidence="6">
    <location>
        <begin position="105"/>
        <end position="123"/>
    </location>
</feature>
<dbReference type="RefSeq" id="WP_229536737.1">
    <property type="nucleotide sequence ID" value="NZ_JAJHJB010000040.1"/>
</dbReference>
<comment type="caution">
    <text evidence="7">The sequence shown here is derived from an EMBL/GenBank/DDBJ whole genome shotgun (WGS) entry which is preliminary data.</text>
</comment>
<evidence type="ECO:0000256" key="3">
    <source>
        <dbReference type="ARBA" id="ARBA00022692"/>
    </source>
</evidence>
<feature type="transmembrane region" description="Helical" evidence="6">
    <location>
        <begin position="129"/>
        <end position="151"/>
    </location>
</feature>
<feature type="transmembrane region" description="Helical" evidence="6">
    <location>
        <begin position="172"/>
        <end position="199"/>
    </location>
</feature>
<dbReference type="EMBL" id="JAJHJB010000040">
    <property type="protein sequence ID" value="MCC5467793.1"/>
    <property type="molecule type" value="Genomic_DNA"/>
</dbReference>
<comment type="subcellular location">
    <subcellularLocation>
        <location evidence="1">Cell membrane</location>
        <topology evidence="1">Multi-pass membrane protein</topology>
    </subcellularLocation>
</comment>
<feature type="transmembrane region" description="Helical" evidence="6">
    <location>
        <begin position="46"/>
        <end position="73"/>
    </location>
</feature>
<evidence type="ECO:0000256" key="2">
    <source>
        <dbReference type="ARBA" id="ARBA00022475"/>
    </source>
</evidence>
<dbReference type="NCBIfam" id="NF037997">
    <property type="entry name" value="Na_Pi_symport"/>
    <property type="match status" value="1"/>
</dbReference>
<gene>
    <name evidence="7" type="ORF">LMF89_20880</name>
</gene>
<feature type="transmembrane region" description="Helical" evidence="6">
    <location>
        <begin position="6"/>
        <end position="26"/>
    </location>
</feature>
<dbReference type="PANTHER" id="PTHR10010:SF46">
    <property type="entry name" value="SODIUM-DEPENDENT PHOSPHATE TRANSPORT PROTEIN 2B"/>
    <property type="match status" value="1"/>
</dbReference>
<protein>
    <submittedName>
        <fullName evidence="7">Na/Pi symporter</fullName>
    </submittedName>
</protein>